<gene>
    <name evidence="3" type="ORF">A2649_01920</name>
</gene>
<evidence type="ECO:0000313" key="3">
    <source>
        <dbReference type="EMBL" id="OGM98068.1"/>
    </source>
</evidence>
<proteinExistence type="predicted"/>
<dbReference type="EMBL" id="MGJB01000018">
    <property type="protein sequence ID" value="OGM98068.1"/>
    <property type="molecule type" value="Genomic_DNA"/>
</dbReference>
<evidence type="ECO:0000256" key="2">
    <source>
        <dbReference type="SAM" id="MobiDB-lite"/>
    </source>
</evidence>
<reference evidence="3 4" key="1">
    <citation type="journal article" date="2016" name="Nat. Commun.">
        <title>Thousands of microbial genomes shed light on interconnected biogeochemical processes in an aquifer system.</title>
        <authorList>
            <person name="Anantharaman K."/>
            <person name="Brown C.T."/>
            <person name="Hug L.A."/>
            <person name="Sharon I."/>
            <person name="Castelle C.J."/>
            <person name="Probst A.J."/>
            <person name="Thomas B.C."/>
            <person name="Singh A."/>
            <person name="Wilkins M.J."/>
            <person name="Karaoz U."/>
            <person name="Brodie E.L."/>
            <person name="Williams K.H."/>
            <person name="Hubbard S.S."/>
            <person name="Banfield J.F."/>
        </authorList>
    </citation>
    <scope>NUCLEOTIDE SEQUENCE [LARGE SCALE GENOMIC DNA]</scope>
</reference>
<evidence type="ECO:0000256" key="1">
    <source>
        <dbReference type="SAM" id="Coils"/>
    </source>
</evidence>
<protein>
    <submittedName>
        <fullName evidence="3">Uncharacterized protein</fullName>
    </submittedName>
</protein>
<evidence type="ECO:0000313" key="4">
    <source>
        <dbReference type="Proteomes" id="UP000176893"/>
    </source>
</evidence>
<sequence length="438" mass="50716">MDKKEAPASGFNPEKTKKQPEESVVDLDSETLKFLESHSNLYFFFPEKELQEIRKFVKTLPSDLQSSARRALIENFKKKLEESKKKSAQVQAEIETFIRNGPTRSIAEIKEELNRIITSTGLSAYYADFMIAVDKFLDARTIVFGVVNKYWSNFKEKWQENLFRDLFGFIPRGRIFVEVLPASIYIKIYDLEDFVSVYLSFPNTTEISARNSGGAKLATPPKNLPELKDKVIIENSALTPPALSGQIKTHEEEHTVFDYYDPALSLGRVPNMVRQTDSLVNKTRGEIDYVKFINILDRWALTWVLNWESLAKDEALAYLKDGRNPYTILDLLKDDKGLYNYFQGHVEEFRNRILRFVRINQIGIKDRVLSTTDISNLAHETLLKGWVSKYKKDLNTALLAVARLFRRYQNSPEDKLKIIRLLSQEPLNKWPRLEKILG</sequence>
<feature type="coiled-coil region" evidence="1">
    <location>
        <begin position="73"/>
        <end position="100"/>
    </location>
</feature>
<organism evidence="3 4">
    <name type="scientific">Candidatus Yanofskybacteria bacterium RIFCSPHIGHO2_01_FULL_41_26</name>
    <dbReference type="NCBI Taxonomy" id="1802661"/>
    <lineage>
        <taxon>Bacteria</taxon>
        <taxon>Candidatus Yanofskyibacteriota</taxon>
    </lineage>
</organism>
<dbReference type="Proteomes" id="UP000176893">
    <property type="component" value="Unassembled WGS sequence"/>
</dbReference>
<name>A0A1F8ED83_9BACT</name>
<comment type="caution">
    <text evidence="3">The sequence shown here is derived from an EMBL/GenBank/DDBJ whole genome shotgun (WGS) entry which is preliminary data.</text>
</comment>
<dbReference type="AlphaFoldDB" id="A0A1F8ED83"/>
<feature type="region of interest" description="Disordered" evidence="2">
    <location>
        <begin position="1"/>
        <end position="24"/>
    </location>
</feature>
<accession>A0A1F8ED83</accession>
<keyword evidence="1" id="KW-0175">Coiled coil</keyword>